<gene>
    <name evidence="5" type="ORF">DES36_109121</name>
</gene>
<keyword evidence="2" id="KW-0813">Transport</keyword>
<dbReference type="EMBL" id="QNRX01000009">
    <property type="protein sequence ID" value="RBP63902.1"/>
    <property type="molecule type" value="Genomic_DNA"/>
</dbReference>
<organism evidence="5 6">
    <name type="scientific">Alkalibaculum bacchi</name>
    <dbReference type="NCBI Taxonomy" id="645887"/>
    <lineage>
        <taxon>Bacteria</taxon>
        <taxon>Bacillati</taxon>
        <taxon>Bacillota</taxon>
        <taxon>Clostridia</taxon>
        <taxon>Eubacteriales</taxon>
        <taxon>Eubacteriaceae</taxon>
        <taxon>Alkalibaculum</taxon>
    </lineage>
</organism>
<dbReference type="RefSeq" id="WP_113920770.1">
    <property type="nucleotide sequence ID" value="NZ_QNRX01000009.1"/>
</dbReference>
<comment type="similarity">
    <text evidence="1">Belongs to the V-ATPase E subunit family.</text>
</comment>
<protein>
    <submittedName>
        <fullName evidence="5">Vacuolar-type H+-ATPase subunit E/Vma4</fullName>
    </submittedName>
</protein>
<keyword evidence="3" id="KW-0406">Ion transport</keyword>
<evidence type="ECO:0000256" key="3">
    <source>
        <dbReference type="ARBA" id="ARBA00023065"/>
    </source>
</evidence>
<evidence type="ECO:0000313" key="6">
    <source>
        <dbReference type="Proteomes" id="UP000253490"/>
    </source>
</evidence>
<comment type="caution">
    <text evidence="5">The sequence shown here is derived from an EMBL/GenBank/DDBJ whole genome shotgun (WGS) entry which is preliminary data.</text>
</comment>
<name>A0A366I605_9FIRM</name>
<feature type="coiled-coil region" evidence="4">
    <location>
        <begin position="28"/>
        <end position="55"/>
    </location>
</feature>
<dbReference type="SUPFAM" id="SSF160527">
    <property type="entry name" value="V-type ATPase subunit E-like"/>
    <property type="match status" value="1"/>
</dbReference>
<reference evidence="5 6" key="1">
    <citation type="submission" date="2018-06" db="EMBL/GenBank/DDBJ databases">
        <title>Genomic Encyclopedia of Type Strains, Phase IV (KMG-IV): sequencing the most valuable type-strain genomes for metagenomic binning, comparative biology and taxonomic classification.</title>
        <authorList>
            <person name="Goeker M."/>
        </authorList>
    </citation>
    <scope>NUCLEOTIDE SEQUENCE [LARGE SCALE GENOMIC DNA]</scope>
    <source>
        <strain evidence="5 6">DSM 22112</strain>
    </source>
</reference>
<accession>A0A366I605</accession>
<dbReference type="GO" id="GO:0046961">
    <property type="term" value="F:proton-transporting ATPase activity, rotational mechanism"/>
    <property type="evidence" value="ECO:0007669"/>
    <property type="project" value="InterPro"/>
</dbReference>
<evidence type="ECO:0000256" key="4">
    <source>
        <dbReference type="SAM" id="Coils"/>
    </source>
</evidence>
<proteinExistence type="inferred from homology"/>
<evidence type="ECO:0000256" key="2">
    <source>
        <dbReference type="ARBA" id="ARBA00022448"/>
    </source>
</evidence>
<dbReference type="Pfam" id="PF01991">
    <property type="entry name" value="vATP-synt_E"/>
    <property type="match status" value="1"/>
</dbReference>
<dbReference type="OrthoDB" id="1725377at2"/>
<evidence type="ECO:0000256" key="1">
    <source>
        <dbReference type="ARBA" id="ARBA00005901"/>
    </source>
</evidence>
<dbReference type="InterPro" id="IPR002842">
    <property type="entry name" value="ATPase_V1_Esu"/>
</dbReference>
<dbReference type="GO" id="GO:0033178">
    <property type="term" value="C:proton-transporting two-sector ATPase complex, catalytic domain"/>
    <property type="evidence" value="ECO:0007669"/>
    <property type="project" value="InterPro"/>
</dbReference>
<keyword evidence="6" id="KW-1185">Reference proteome</keyword>
<dbReference type="Proteomes" id="UP000253490">
    <property type="component" value="Unassembled WGS sequence"/>
</dbReference>
<sequence>MITVEDKIRAFSKYVYDKQVKNSNNMIKDIEEKNMLALEAKQRELEDKYNSVIEKTLIKTEIESQKIISSAKIEAKNSILNLKGNLLSQLNGEILQSFNDYVNDHEYISYIDKLLEDSEDFLLQSRVKIFLVERDVKKFESKIKVKYPNAEILTIGDENIGGFIIESISTNERVDQTILRKVNEWKNEIGIRLYEALEE</sequence>
<dbReference type="AlphaFoldDB" id="A0A366I605"/>
<keyword evidence="4" id="KW-0175">Coiled coil</keyword>
<evidence type="ECO:0000313" key="5">
    <source>
        <dbReference type="EMBL" id="RBP63902.1"/>
    </source>
</evidence>